<evidence type="ECO:0000313" key="1">
    <source>
        <dbReference type="EMBL" id="KAI0036992.1"/>
    </source>
</evidence>
<dbReference type="Proteomes" id="UP000814128">
    <property type="component" value="Unassembled WGS sequence"/>
</dbReference>
<reference evidence="1" key="2">
    <citation type="journal article" date="2022" name="New Phytol.">
        <title>Evolutionary transition to the ectomycorrhizal habit in the genomes of a hyperdiverse lineage of mushroom-forming fungi.</title>
        <authorList>
            <person name="Looney B."/>
            <person name="Miyauchi S."/>
            <person name="Morin E."/>
            <person name="Drula E."/>
            <person name="Courty P.E."/>
            <person name="Kohler A."/>
            <person name="Kuo A."/>
            <person name="LaButti K."/>
            <person name="Pangilinan J."/>
            <person name="Lipzen A."/>
            <person name="Riley R."/>
            <person name="Andreopoulos W."/>
            <person name="He G."/>
            <person name="Johnson J."/>
            <person name="Nolan M."/>
            <person name="Tritt A."/>
            <person name="Barry K.W."/>
            <person name="Grigoriev I.V."/>
            <person name="Nagy L.G."/>
            <person name="Hibbett D."/>
            <person name="Henrissat B."/>
            <person name="Matheny P.B."/>
            <person name="Labbe J."/>
            <person name="Martin F.M."/>
        </authorList>
    </citation>
    <scope>NUCLEOTIDE SEQUENCE</scope>
    <source>
        <strain evidence="1">EC-137</strain>
    </source>
</reference>
<accession>A0ACB8QZB5</accession>
<evidence type="ECO:0000313" key="2">
    <source>
        <dbReference type="Proteomes" id="UP000814128"/>
    </source>
</evidence>
<protein>
    <submittedName>
        <fullName evidence="1">HotDog domain-containing protein</fullName>
    </submittedName>
</protein>
<gene>
    <name evidence="1" type="ORF">K488DRAFT_75569</name>
</gene>
<dbReference type="EMBL" id="MU273466">
    <property type="protein sequence ID" value="KAI0036992.1"/>
    <property type="molecule type" value="Genomic_DNA"/>
</dbReference>
<organism evidence="1 2">
    <name type="scientific">Vararia minispora EC-137</name>
    <dbReference type="NCBI Taxonomy" id="1314806"/>
    <lineage>
        <taxon>Eukaryota</taxon>
        <taxon>Fungi</taxon>
        <taxon>Dikarya</taxon>
        <taxon>Basidiomycota</taxon>
        <taxon>Agaricomycotina</taxon>
        <taxon>Agaricomycetes</taxon>
        <taxon>Russulales</taxon>
        <taxon>Lachnocladiaceae</taxon>
        <taxon>Vararia</taxon>
    </lineage>
</organism>
<reference evidence="1" key="1">
    <citation type="submission" date="2021-02" db="EMBL/GenBank/DDBJ databases">
        <authorList>
            <consortium name="DOE Joint Genome Institute"/>
            <person name="Ahrendt S."/>
            <person name="Looney B.P."/>
            <person name="Miyauchi S."/>
            <person name="Morin E."/>
            <person name="Drula E."/>
            <person name="Courty P.E."/>
            <person name="Chicoki N."/>
            <person name="Fauchery L."/>
            <person name="Kohler A."/>
            <person name="Kuo A."/>
            <person name="Labutti K."/>
            <person name="Pangilinan J."/>
            <person name="Lipzen A."/>
            <person name="Riley R."/>
            <person name="Andreopoulos W."/>
            <person name="He G."/>
            <person name="Johnson J."/>
            <person name="Barry K.W."/>
            <person name="Grigoriev I.V."/>
            <person name="Nagy L."/>
            <person name="Hibbett D."/>
            <person name="Henrissat B."/>
            <person name="Matheny P.B."/>
            <person name="Labbe J."/>
            <person name="Martin F."/>
        </authorList>
    </citation>
    <scope>NUCLEOTIDE SEQUENCE</scope>
    <source>
        <strain evidence="1">EC-137</strain>
    </source>
</reference>
<name>A0ACB8QZB5_9AGAM</name>
<proteinExistence type="predicted"/>
<keyword evidence="2" id="KW-1185">Reference proteome</keyword>
<sequence>MKPKAKHWVDPEALPDSGLDVSHIAGNAPNEAKRLVWNVFTTYGIVSDETFGASVGKAVRFVEANINRRGGYTTCDVLHPAMVFHLTTCIDMLNGAGMMHGGCIAYLIDNCASTPLVVLGIVKDMNGVGVTQNMQVTYHSPAPLGTILQIVSTSVTLGSRVMTARCEIFDKDNGRVVASAFLSKMQPQQKL</sequence>
<comment type="caution">
    <text evidence="1">The sequence shown here is derived from an EMBL/GenBank/DDBJ whole genome shotgun (WGS) entry which is preliminary data.</text>
</comment>